<evidence type="ECO:0000256" key="3">
    <source>
        <dbReference type="SAM" id="SignalP"/>
    </source>
</evidence>
<feature type="compositionally biased region" description="Low complexity" evidence="1">
    <location>
        <begin position="335"/>
        <end position="344"/>
    </location>
</feature>
<name>A0A2M8QGM8_9CHLR</name>
<dbReference type="AlphaFoldDB" id="A0A2M8QGM8"/>
<feature type="chain" id="PRO_5014928761" description="LysM domain-containing protein" evidence="3">
    <location>
        <begin position="27"/>
        <end position="499"/>
    </location>
</feature>
<dbReference type="CDD" id="cd00118">
    <property type="entry name" value="LysM"/>
    <property type="match status" value="1"/>
</dbReference>
<dbReference type="SUPFAM" id="SSF117074">
    <property type="entry name" value="Hypothetical protein PA1324"/>
    <property type="match status" value="1"/>
</dbReference>
<gene>
    <name evidence="5" type="ORF">CUN48_00965</name>
</gene>
<feature type="domain" description="LysM" evidence="4">
    <location>
        <begin position="263"/>
        <end position="307"/>
    </location>
</feature>
<dbReference type="EMBL" id="PGTN01000003">
    <property type="protein sequence ID" value="PJF48960.1"/>
    <property type="molecule type" value="Genomic_DNA"/>
</dbReference>
<feature type="signal peptide" evidence="3">
    <location>
        <begin position="1"/>
        <end position="26"/>
    </location>
</feature>
<organism evidence="5 6">
    <name type="scientific">Candidatus Thermofonsia Clade 3 bacterium</name>
    <dbReference type="NCBI Taxonomy" id="2364212"/>
    <lineage>
        <taxon>Bacteria</taxon>
        <taxon>Bacillati</taxon>
        <taxon>Chloroflexota</taxon>
        <taxon>Candidatus Thermofontia</taxon>
        <taxon>Candidatus Thermofonsia Clade 3</taxon>
    </lineage>
</organism>
<accession>A0A2M8QGM8</accession>
<feature type="transmembrane region" description="Helical" evidence="2">
    <location>
        <begin position="468"/>
        <end position="494"/>
    </location>
</feature>
<feature type="compositionally biased region" description="Low complexity" evidence="1">
    <location>
        <begin position="227"/>
        <end position="261"/>
    </location>
</feature>
<evidence type="ECO:0000259" key="4">
    <source>
        <dbReference type="PROSITE" id="PS51782"/>
    </source>
</evidence>
<dbReference type="Proteomes" id="UP000230790">
    <property type="component" value="Unassembled WGS sequence"/>
</dbReference>
<protein>
    <recommendedName>
        <fullName evidence="4">LysM domain-containing protein</fullName>
    </recommendedName>
</protein>
<dbReference type="InterPro" id="IPR018392">
    <property type="entry name" value="LysM"/>
</dbReference>
<evidence type="ECO:0000313" key="5">
    <source>
        <dbReference type="EMBL" id="PJF48960.1"/>
    </source>
</evidence>
<dbReference type="Pfam" id="PF01476">
    <property type="entry name" value="LysM"/>
    <property type="match status" value="1"/>
</dbReference>
<dbReference type="Gene3D" id="3.10.350.10">
    <property type="entry name" value="LysM domain"/>
    <property type="match status" value="1"/>
</dbReference>
<feature type="region of interest" description="Disordered" evidence="1">
    <location>
        <begin position="316"/>
        <end position="344"/>
    </location>
</feature>
<comment type="caution">
    <text evidence="5">The sequence shown here is derived from an EMBL/GenBank/DDBJ whole genome shotgun (WGS) entry which is preliminary data.</text>
</comment>
<keyword evidence="3" id="KW-0732">Signal</keyword>
<evidence type="ECO:0000256" key="2">
    <source>
        <dbReference type="SAM" id="Phobius"/>
    </source>
</evidence>
<keyword evidence="2" id="KW-0812">Transmembrane</keyword>
<keyword evidence="2" id="KW-1133">Transmembrane helix</keyword>
<reference evidence="5 6" key="1">
    <citation type="submission" date="2017-11" db="EMBL/GenBank/DDBJ databases">
        <title>Evolution of Phototrophy in the Chloroflexi Phylum Driven by Horizontal Gene Transfer.</title>
        <authorList>
            <person name="Ward L.M."/>
            <person name="Hemp J."/>
            <person name="Shih P.M."/>
            <person name="Mcglynn S.E."/>
            <person name="Fischer W."/>
        </authorList>
    </citation>
    <scope>NUCLEOTIDE SEQUENCE [LARGE SCALE GENOMIC DNA]</scope>
    <source>
        <strain evidence="5">JP3_7</strain>
    </source>
</reference>
<sequence>MSIRNAAARASVALAICFLGAASAHGQTDQLVLAEGFEGDFQSDPSCKQGVCNVPVGWGVWFIPRSENDPPGVNFQPQADRATTRRRGGAAAQRLWVNNATFTGGIYRVVNGVQVGARLRFTIWGQVWSTNDESPISARPSREIRVKVGVDPLGGDNGRPSPLNGQVIWSPEQEAKDEFVPFTVEVEARSPTLILYTYTTMRDNVRHNEVFWDDAVLESIAPPPTATPDAASATAAPTAAAPDATATPAATAQPAAPVANPPITYTVKAGDTLLGIALDQNVPLAELLKNNPGVSPEALQIGQVLIIKPGTPAEVAAGATASPPEMAAGQAPGEASTSSPAASATPTVGQACVQAFFDDDGNGKRDDLEDLVPNIQFVLTVGGNVIGTYTTNGVDEPYCFENLPNQAYTVAGTPLDIYVPTTPLNDTLRVNGARSYFSLGLRRISDGFEDVSPTPTPRPPLVALNSNLTVGLLSLGGGALLLIGAVGFIASTILRRRRL</sequence>
<dbReference type="PROSITE" id="PS51782">
    <property type="entry name" value="LYSM"/>
    <property type="match status" value="1"/>
</dbReference>
<dbReference type="SMART" id="SM00257">
    <property type="entry name" value="LysM"/>
    <property type="match status" value="1"/>
</dbReference>
<evidence type="ECO:0000256" key="1">
    <source>
        <dbReference type="SAM" id="MobiDB-lite"/>
    </source>
</evidence>
<dbReference type="SUPFAM" id="SSF54106">
    <property type="entry name" value="LysM domain"/>
    <property type="match status" value="1"/>
</dbReference>
<keyword evidence="2" id="KW-0472">Membrane</keyword>
<dbReference type="Gene3D" id="2.60.40.10">
    <property type="entry name" value="Immunoglobulins"/>
    <property type="match status" value="1"/>
</dbReference>
<feature type="region of interest" description="Disordered" evidence="1">
    <location>
        <begin position="223"/>
        <end position="261"/>
    </location>
</feature>
<dbReference type="InterPro" id="IPR013783">
    <property type="entry name" value="Ig-like_fold"/>
</dbReference>
<proteinExistence type="predicted"/>
<dbReference type="InterPro" id="IPR036779">
    <property type="entry name" value="LysM_dom_sf"/>
</dbReference>
<evidence type="ECO:0000313" key="6">
    <source>
        <dbReference type="Proteomes" id="UP000230790"/>
    </source>
</evidence>